<feature type="compositionally biased region" description="Polar residues" evidence="1">
    <location>
        <begin position="20"/>
        <end position="29"/>
    </location>
</feature>
<evidence type="ECO:0000313" key="2">
    <source>
        <dbReference type="EMBL" id="KAK6742833.1"/>
    </source>
</evidence>
<evidence type="ECO:0000256" key="1">
    <source>
        <dbReference type="SAM" id="MobiDB-lite"/>
    </source>
</evidence>
<feature type="compositionally biased region" description="Basic and acidic residues" evidence="1">
    <location>
        <begin position="150"/>
        <end position="165"/>
    </location>
</feature>
<feature type="region of interest" description="Disordered" evidence="1">
    <location>
        <begin position="136"/>
        <end position="181"/>
    </location>
</feature>
<feature type="compositionally biased region" description="Basic and acidic residues" evidence="1">
    <location>
        <begin position="1"/>
        <end position="14"/>
    </location>
</feature>
<sequence>MMWRVRHTDGKAESSAEYGSGTSSASFTKLENILDDNGEGTSERDTGARTSREDGATMYLREKKKPPSADERSPRFTINWDLFATLAGFWEDSAMDNIDEEYDRLVEHLHNCTKKAESSKSTKRCLSFETSELTRQRGAERAAGNQELTSELRKNTRYTRRDVASRKTRMTASKSPKGTTIASRKGMEKIVYDFYSDFFNSHVHLPHLRKDGHVIPEVLPPEVRHAIMSVRNRTAPGSDRIRPEHLKNLTHQHSGEAIYTLPV</sequence>
<name>A0ABR1CYE5_NECAM</name>
<feature type="compositionally biased region" description="Polar residues" evidence="1">
    <location>
        <begin position="170"/>
        <end position="181"/>
    </location>
</feature>
<gene>
    <name evidence="2" type="primary">Necator_chrIII.g10992</name>
    <name evidence="2" type="ORF">RB195_010227</name>
</gene>
<reference evidence="2 3" key="1">
    <citation type="submission" date="2023-08" db="EMBL/GenBank/DDBJ databases">
        <title>A Necator americanus chromosomal reference genome.</title>
        <authorList>
            <person name="Ilik V."/>
            <person name="Petrzelkova K.J."/>
            <person name="Pardy F."/>
            <person name="Fuh T."/>
            <person name="Niatou-Singa F.S."/>
            <person name="Gouil Q."/>
            <person name="Baker L."/>
            <person name="Ritchie M.E."/>
            <person name="Jex A.R."/>
            <person name="Gazzola D."/>
            <person name="Li H."/>
            <person name="Toshio Fujiwara R."/>
            <person name="Zhan B."/>
            <person name="Aroian R.V."/>
            <person name="Pafco B."/>
            <person name="Schwarz E.M."/>
        </authorList>
    </citation>
    <scope>NUCLEOTIDE SEQUENCE [LARGE SCALE GENOMIC DNA]</scope>
    <source>
        <strain evidence="2 3">Aroian</strain>
        <tissue evidence="2">Whole animal</tissue>
    </source>
</reference>
<protein>
    <recommendedName>
        <fullName evidence="4">Reverse transcriptase domain-containing protein</fullName>
    </recommendedName>
</protein>
<organism evidence="2 3">
    <name type="scientific">Necator americanus</name>
    <name type="common">Human hookworm</name>
    <dbReference type="NCBI Taxonomy" id="51031"/>
    <lineage>
        <taxon>Eukaryota</taxon>
        <taxon>Metazoa</taxon>
        <taxon>Ecdysozoa</taxon>
        <taxon>Nematoda</taxon>
        <taxon>Chromadorea</taxon>
        <taxon>Rhabditida</taxon>
        <taxon>Rhabditina</taxon>
        <taxon>Rhabditomorpha</taxon>
        <taxon>Strongyloidea</taxon>
        <taxon>Ancylostomatidae</taxon>
        <taxon>Bunostominae</taxon>
        <taxon>Necator</taxon>
    </lineage>
</organism>
<feature type="compositionally biased region" description="Basic and acidic residues" evidence="1">
    <location>
        <begin position="41"/>
        <end position="55"/>
    </location>
</feature>
<evidence type="ECO:0000313" key="3">
    <source>
        <dbReference type="Proteomes" id="UP001303046"/>
    </source>
</evidence>
<feature type="region of interest" description="Disordered" evidence="1">
    <location>
        <begin position="1"/>
        <end position="72"/>
    </location>
</feature>
<keyword evidence="3" id="KW-1185">Reference proteome</keyword>
<proteinExistence type="predicted"/>
<dbReference type="EMBL" id="JAVFWL010000003">
    <property type="protein sequence ID" value="KAK6742833.1"/>
    <property type="molecule type" value="Genomic_DNA"/>
</dbReference>
<evidence type="ECO:0008006" key="4">
    <source>
        <dbReference type="Google" id="ProtNLM"/>
    </source>
</evidence>
<accession>A0ABR1CYE5</accession>
<comment type="caution">
    <text evidence="2">The sequence shown here is derived from an EMBL/GenBank/DDBJ whole genome shotgun (WGS) entry which is preliminary data.</text>
</comment>
<dbReference type="Proteomes" id="UP001303046">
    <property type="component" value="Unassembled WGS sequence"/>
</dbReference>